<reference evidence="1 2" key="1">
    <citation type="submission" date="2019-10" db="EMBL/GenBank/DDBJ databases">
        <title>Streptomyces smaragdinus sp. nov. and Streptomyces fabii sp. nov., isolated from the gut of fungus growing-termite Macrotermes natalensis.</title>
        <authorList>
            <person name="Schwitalla J."/>
            <person name="Benndorf R."/>
            <person name="Martin K."/>
            <person name="De Beer W."/>
            <person name="Kaster A.-K."/>
            <person name="Vollmers J."/>
            <person name="Poulsen M."/>
            <person name="Beemelmanns C."/>
        </authorList>
    </citation>
    <scope>NUCLEOTIDE SEQUENCE [LARGE SCALE GENOMIC DNA]</scope>
    <source>
        <strain evidence="1 2">RB5</strain>
    </source>
</reference>
<dbReference type="Pfam" id="PF13489">
    <property type="entry name" value="Methyltransf_23"/>
    <property type="match status" value="1"/>
</dbReference>
<comment type="caution">
    <text evidence="1">The sequence shown here is derived from an EMBL/GenBank/DDBJ whole genome shotgun (WGS) entry which is preliminary data.</text>
</comment>
<organism evidence="1 2">
    <name type="scientific">Streptomyces smaragdinus</name>
    <dbReference type="NCBI Taxonomy" id="2585196"/>
    <lineage>
        <taxon>Bacteria</taxon>
        <taxon>Bacillati</taxon>
        <taxon>Actinomycetota</taxon>
        <taxon>Actinomycetes</taxon>
        <taxon>Kitasatosporales</taxon>
        <taxon>Streptomycetaceae</taxon>
        <taxon>Streptomyces</taxon>
    </lineage>
</organism>
<dbReference type="Gene3D" id="3.40.50.150">
    <property type="entry name" value="Vaccinia Virus protein VP39"/>
    <property type="match status" value="1"/>
</dbReference>
<proteinExistence type="predicted"/>
<dbReference type="SUPFAM" id="SSF53335">
    <property type="entry name" value="S-adenosyl-L-methionine-dependent methyltransferases"/>
    <property type="match status" value="1"/>
</dbReference>
<accession>A0A7K0CR98</accession>
<dbReference type="AlphaFoldDB" id="A0A7K0CR98"/>
<sequence length="267" mass="30760">MASVRKLLKRARGDSVVRHSAKNTETRILKALERQNVLLSEIITRLSRLEKPTTINEETWSKVAQEGELAWHKKPNWRAREEEWQTRNNRFWTSKDFSPEGWQDKLIVDLGAGSRLRTLYFRGAKIAAIEPLGDKYIAEVEWQDLDKADELYSVPAEKDIPELHGRADLLVSINVLDHGYDFGAAIANVRNYLKPDGLAYLAFDRHDRPDDMHQLMIDDETARAIFDRCGLDIEKFEEQGRFHGATGPKAVHYWLRPRPVEQETAGV</sequence>
<keyword evidence="2" id="KW-1185">Reference proteome</keyword>
<dbReference type="OrthoDB" id="9810247at2"/>
<protein>
    <recommendedName>
        <fullName evidence="3">Methyltransferase type 11 domain-containing protein</fullName>
    </recommendedName>
</protein>
<dbReference type="InterPro" id="IPR029063">
    <property type="entry name" value="SAM-dependent_MTases_sf"/>
</dbReference>
<gene>
    <name evidence="1" type="ORF">SRB5_61710</name>
</gene>
<evidence type="ECO:0000313" key="2">
    <source>
        <dbReference type="Proteomes" id="UP000466345"/>
    </source>
</evidence>
<evidence type="ECO:0000313" key="1">
    <source>
        <dbReference type="EMBL" id="MQY15979.1"/>
    </source>
</evidence>
<evidence type="ECO:0008006" key="3">
    <source>
        <dbReference type="Google" id="ProtNLM"/>
    </source>
</evidence>
<dbReference type="Proteomes" id="UP000466345">
    <property type="component" value="Unassembled WGS sequence"/>
</dbReference>
<dbReference type="RefSeq" id="WP_153456770.1">
    <property type="nucleotide sequence ID" value="NZ_WEGJ01000042.1"/>
</dbReference>
<dbReference type="EMBL" id="WEGJ01000042">
    <property type="protein sequence ID" value="MQY15979.1"/>
    <property type="molecule type" value="Genomic_DNA"/>
</dbReference>
<name>A0A7K0CR98_9ACTN</name>